<accession>A0A9Q3F9S5</accession>
<feature type="domain" description="Integrase zinc-binding" evidence="1">
    <location>
        <begin position="65"/>
        <end position="103"/>
    </location>
</feature>
<evidence type="ECO:0000313" key="2">
    <source>
        <dbReference type="EMBL" id="MBW0532907.1"/>
    </source>
</evidence>
<dbReference type="OrthoDB" id="4499277at2759"/>
<dbReference type="EMBL" id="AVOT02038112">
    <property type="protein sequence ID" value="MBW0532907.1"/>
    <property type="molecule type" value="Genomic_DNA"/>
</dbReference>
<comment type="caution">
    <text evidence="2">The sequence shown here is derived from an EMBL/GenBank/DDBJ whole genome shotgun (WGS) entry which is preliminary data.</text>
</comment>
<evidence type="ECO:0000259" key="1">
    <source>
        <dbReference type="Pfam" id="PF17921"/>
    </source>
</evidence>
<dbReference type="Proteomes" id="UP000765509">
    <property type="component" value="Unassembled WGS sequence"/>
</dbReference>
<sequence length="106" mass="12043">MKLFAVNVESFSTLIDSIQKALWQYSQYRSRPQDLGKGKSTQDYSLDSSSQLLLFKDWVVIPNNPTVQLSILQKGHDYPLSGHPGPMQTLGMVEKKFHWSGMTLLI</sequence>
<keyword evidence="3" id="KW-1185">Reference proteome</keyword>
<organism evidence="2 3">
    <name type="scientific">Austropuccinia psidii MF-1</name>
    <dbReference type="NCBI Taxonomy" id="1389203"/>
    <lineage>
        <taxon>Eukaryota</taxon>
        <taxon>Fungi</taxon>
        <taxon>Dikarya</taxon>
        <taxon>Basidiomycota</taxon>
        <taxon>Pucciniomycotina</taxon>
        <taxon>Pucciniomycetes</taxon>
        <taxon>Pucciniales</taxon>
        <taxon>Sphaerophragmiaceae</taxon>
        <taxon>Austropuccinia</taxon>
    </lineage>
</organism>
<proteinExistence type="predicted"/>
<dbReference type="AlphaFoldDB" id="A0A9Q3F9S5"/>
<protein>
    <recommendedName>
        <fullName evidence="1">Integrase zinc-binding domain-containing protein</fullName>
    </recommendedName>
</protein>
<dbReference type="Gene3D" id="1.10.340.70">
    <property type="match status" value="1"/>
</dbReference>
<gene>
    <name evidence="2" type="ORF">O181_072622</name>
</gene>
<reference evidence="2" key="1">
    <citation type="submission" date="2021-03" db="EMBL/GenBank/DDBJ databases">
        <title>Draft genome sequence of rust myrtle Austropuccinia psidii MF-1, a brazilian biotype.</title>
        <authorList>
            <person name="Quecine M.C."/>
            <person name="Pachon D.M.R."/>
            <person name="Bonatelli M.L."/>
            <person name="Correr F.H."/>
            <person name="Franceschini L.M."/>
            <person name="Leite T.F."/>
            <person name="Margarido G.R.A."/>
            <person name="Almeida C.A."/>
            <person name="Ferrarezi J.A."/>
            <person name="Labate C.A."/>
        </authorList>
    </citation>
    <scope>NUCLEOTIDE SEQUENCE</scope>
    <source>
        <strain evidence="2">MF-1</strain>
    </source>
</reference>
<dbReference type="InterPro" id="IPR041588">
    <property type="entry name" value="Integrase_H2C2"/>
</dbReference>
<dbReference type="Pfam" id="PF17921">
    <property type="entry name" value="Integrase_H2C2"/>
    <property type="match status" value="1"/>
</dbReference>
<name>A0A9Q3F9S5_9BASI</name>
<evidence type="ECO:0000313" key="3">
    <source>
        <dbReference type="Proteomes" id="UP000765509"/>
    </source>
</evidence>